<dbReference type="EMBL" id="QKWP01001298">
    <property type="protein sequence ID" value="RIB10030.1"/>
    <property type="molecule type" value="Genomic_DNA"/>
</dbReference>
<dbReference type="InterPro" id="IPR036397">
    <property type="entry name" value="RNaseH_sf"/>
</dbReference>
<dbReference type="GO" id="GO:0000166">
    <property type="term" value="F:nucleotide binding"/>
    <property type="evidence" value="ECO:0007669"/>
    <property type="project" value="InterPro"/>
</dbReference>
<feature type="domain" description="DNA-directed DNA polymerase family B exonuclease" evidence="10">
    <location>
        <begin position="345"/>
        <end position="470"/>
    </location>
</feature>
<dbReference type="EC" id="2.7.7.7" evidence="7"/>
<dbReference type="PROSITE" id="PS00116">
    <property type="entry name" value="DNA_POLYMERASE_B"/>
    <property type="match status" value="1"/>
</dbReference>
<dbReference type="InterPro" id="IPR023211">
    <property type="entry name" value="DNA_pol_palm_dom_sf"/>
</dbReference>
<evidence type="ECO:0000256" key="1">
    <source>
        <dbReference type="ARBA" id="ARBA00005755"/>
    </source>
</evidence>
<reference evidence="11 12" key="1">
    <citation type="submission" date="2018-06" db="EMBL/GenBank/DDBJ databases">
        <title>Comparative genomics reveals the genomic features of Rhizophagus irregularis, R. cerebriforme, R. diaphanum and Gigaspora rosea, and their symbiotic lifestyle signature.</title>
        <authorList>
            <person name="Morin E."/>
            <person name="San Clemente H."/>
            <person name="Chen E.C.H."/>
            <person name="De La Providencia I."/>
            <person name="Hainaut M."/>
            <person name="Kuo A."/>
            <person name="Kohler A."/>
            <person name="Murat C."/>
            <person name="Tang N."/>
            <person name="Roy S."/>
            <person name="Loubradou J."/>
            <person name="Henrissat B."/>
            <person name="Grigoriev I.V."/>
            <person name="Corradi N."/>
            <person name="Roux C."/>
            <person name="Martin F.M."/>
        </authorList>
    </citation>
    <scope>NUCLEOTIDE SEQUENCE [LARGE SCALE GENOMIC DNA]</scope>
    <source>
        <strain evidence="11 12">DAOM 194757</strain>
    </source>
</reference>
<feature type="domain" description="DNA-directed DNA polymerase family B multifunctional" evidence="9">
    <location>
        <begin position="656"/>
        <end position="793"/>
    </location>
</feature>
<name>A0A397UII3_9GLOM</name>
<evidence type="ECO:0000259" key="10">
    <source>
        <dbReference type="Pfam" id="PF03104"/>
    </source>
</evidence>
<evidence type="ECO:0000256" key="5">
    <source>
        <dbReference type="ARBA" id="ARBA00023125"/>
    </source>
</evidence>
<dbReference type="GO" id="GO:0006261">
    <property type="term" value="P:DNA-templated DNA replication"/>
    <property type="evidence" value="ECO:0007669"/>
    <property type="project" value="TreeGrafter"/>
</dbReference>
<proteinExistence type="inferred from homology"/>
<comment type="caution">
    <text evidence="11">The sequence shown here is derived from an EMBL/GenBank/DDBJ whole genome shotgun (WGS) entry which is preliminary data.</text>
</comment>
<dbReference type="Proteomes" id="UP000266673">
    <property type="component" value="Unassembled WGS sequence"/>
</dbReference>
<feature type="compositionally biased region" description="Low complexity" evidence="8">
    <location>
        <begin position="16"/>
        <end position="30"/>
    </location>
</feature>
<feature type="domain" description="DNA-directed DNA polymerase family B multifunctional" evidence="9">
    <location>
        <begin position="856"/>
        <end position="1169"/>
    </location>
</feature>
<sequence>MTTQKIQETIDHAPAEAEAPPYQPESPEIAENFEPEIEEENKAEAPPYQPESPEIAENFEPEIEEENSGAFYRRGLKAFPQSQISESKKVSEVYRYNGRDYLPVHPSRNMIITENDDYGSTATIKRALVNGEDIPFMPIDIEEYNEYINNIPYYVLRIYGYLVDGQKSVVTISGIKVFFDICVPDNKNIDVFEIEIKNILANGKDERGVVDMTNLRTEHIKAFPISRYYKEQKPYIRIVTTDIKQRSIALAIILNYNLETVDEHKLETASDDLRAYYRKVAREYRIPLSGWALLTNYEYNNGRMPYSARSQLCEHVFYVSINNYHSVEDPTVLYKTYPSSLITHDRALVLTWDIETHSTLGLDHVPMARYKEDNIFMICMTVHWKDDPKPLKQICLVDMETAPDPNWITIICGNEKNILKAFALCWQLLAPDIELTYNGSKYDWPFVVERATQWKILDWMLTKMSANPRKKATIDSILRWNYYGGIGEPFYKDFFHKEKTWEVKSEGKKEKDNHNIEDKKIKNREGIEIKITPEKTFTSTFLKIPGCIPIDVIVCCKKLHPDSEINTLNHYLEINGLKCKVDLSIKNMRKYYEQSKISTTTETTKCMHKIAEYCIVDAKSCQRLMVEKNMINDYRGLASIAYISLFDSHYYAIGMKVRNLLGAEAWKRDILVTMITKKTEKKSFPGAYVYPPDKGLEVKRPVTGLDFASLYPSLIMTYNLSPEKMVYTLDEVNALKKENKVLHTIEFEGTIHAWSIRHENKSNQKGLYPSLLEYLLNKRNEVKAQLKPLGKKIEHMGLVKSRINSEVNSIVTVDIIKGILEDIEDEKKRIDVAKTLDYFIETLYKDFIKEYDSICFDYSYLDSKQKALKVYMNSFYGETGNNLSPFYIRQLAGGVTSAGQYNIKLVAEYVTKKGFEPKYGDTDSLYLKAPDKYYKECDLAYNNGKGTISKLEYWTIMVEITMKVMEKLRDEVNSFLRLKSRSVYLKMAYEEVLFPVCFTGKKKYFGIAHEDVPNFKPEKLFIKGIDTVKQGKSQLFRTIGNRIMWGAMDINNKRSLHEIVEDVLKEAVTNPKQWNFNQFIETDAWKPNKNNIRVQYFIKRMRDKYENKIPDPGERFSYVMVHPDSLFDLSGFKLTIKKADQMEFVDVAKELNKELDLSHYFENTIKGLCARFIMYDKRYEPPSTDKIMKNTDEDEKYKQIDIYAQEKAKKWLESYIKEINVINGIDSKMISNRGYAYKRAYKNAIKTAQSILYQKIGNTYEIFHGEWLSFEDFKATNNVERLWEKFIEYARAYTENDNLLISEGIKKSICSDFTKHLNVLIPIIEKYDVFFHKLVYHMRYKEHITIPDKIGQPGTMRKNEMITEQPTLSHISKTDQLALESFLNTWNMAVRSL</sequence>
<dbReference type="Pfam" id="PF00136">
    <property type="entry name" value="DNA_pol_B"/>
    <property type="match status" value="2"/>
</dbReference>
<dbReference type="OrthoDB" id="2399269at2759"/>
<feature type="region of interest" description="Disordered" evidence="8">
    <location>
        <begin position="1"/>
        <end position="58"/>
    </location>
</feature>
<evidence type="ECO:0000313" key="12">
    <source>
        <dbReference type="Proteomes" id="UP000266673"/>
    </source>
</evidence>
<dbReference type="SUPFAM" id="SSF53098">
    <property type="entry name" value="Ribonuclease H-like"/>
    <property type="match status" value="1"/>
</dbReference>
<evidence type="ECO:0000256" key="3">
    <source>
        <dbReference type="ARBA" id="ARBA00022695"/>
    </source>
</evidence>
<feature type="compositionally biased region" description="Acidic residues" evidence="8">
    <location>
        <begin position="31"/>
        <end position="41"/>
    </location>
</feature>
<organism evidence="11 12">
    <name type="scientific">Gigaspora rosea</name>
    <dbReference type="NCBI Taxonomy" id="44941"/>
    <lineage>
        <taxon>Eukaryota</taxon>
        <taxon>Fungi</taxon>
        <taxon>Fungi incertae sedis</taxon>
        <taxon>Mucoromycota</taxon>
        <taxon>Glomeromycotina</taxon>
        <taxon>Glomeromycetes</taxon>
        <taxon>Diversisporales</taxon>
        <taxon>Gigasporaceae</taxon>
        <taxon>Gigaspora</taxon>
    </lineage>
</organism>
<dbReference type="STRING" id="44941.A0A397UII3"/>
<keyword evidence="2 7" id="KW-0808">Transferase</keyword>
<evidence type="ECO:0000313" key="11">
    <source>
        <dbReference type="EMBL" id="RIB10030.1"/>
    </source>
</evidence>
<dbReference type="Gene3D" id="3.90.1600.10">
    <property type="entry name" value="Palm domain of DNA polymerase"/>
    <property type="match status" value="1"/>
</dbReference>
<keyword evidence="4 7" id="KW-0239">DNA-directed DNA polymerase</keyword>
<dbReference type="InterPro" id="IPR050240">
    <property type="entry name" value="DNA_pol_type-B"/>
</dbReference>
<dbReference type="InterPro" id="IPR043502">
    <property type="entry name" value="DNA/RNA_pol_sf"/>
</dbReference>
<dbReference type="PANTHER" id="PTHR10322:SF23">
    <property type="entry name" value="DNA POLYMERASE DELTA CATALYTIC SUBUNIT"/>
    <property type="match status" value="1"/>
</dbReference>
<dbReference type="InterPro" id="IPR042087">
    <property type="entry name" value="DNA_pol_B_thumb"/>
</dbReference>
<keyword evidence="3 7" id="KW-0548">Nucleotidyltransferase</keyword>
<evidence type="ECO:0000256" key="2">
    <source>
        <dbReference type="ARBA" id="ARBA00022679"/>
    </source>
</evidence>
<dbReference type="SUPFAM" id="SSF56672">
    <property type="entry name" value="DNA/RNA polymerases"/>
    <property type="match status" value="1"/>
</dbReference>
<dbReference type="PRINTS" id="PR00106">
    <property type="entry name" value="DNAPOLB"/>
</dbReference>
<dbReference type="SMART" id="SM00486">
    <property type="entry name" value="POLBc"/>
    <property type="match status" value="1"/>
</dbReference>
<protein>
    <recommendedName>
        <fullName evidence="7">DNA polymerase</fullName>
        <ecNumber evidence="7">2.7.7.7</ecNumber>
    </recommendedName>
</protein>
<keyword evidence="7" id="KW-0235">DNA replication</keyword>
<keyword evidence="5 7" id="KW-0238">DNA-binding</keyword>
<keyword evidence="12" id="KW-1185">Reference proteome</keyword>
<evidence type="ECO:0000256" key="4">
    <source>
        <dbReference type="ARBA" id="ARBA00022932"/>
    </source>
</evidence>
<dbReference type="InterPro" id="IPR006133">
    <property type="entry name" value="DNA-dir_DNA_pol_B_exonuc"/>
</dbReference>
<dbReference type="InterPro" id="IPR006134">
    <property type="entry name" value="DNA-dir_DNA_pol_B_multi_dom"/>
</dbReference>
<dbReference type="PANTHER" id="PTHR10322">
    <property type="entry name" value="DNA POLYMERASE CATALYTIC SUBUNIT"/>
    <property type="match status" value="1"/>
</dbReference>
<dbReference type="GO" id="GO:0003677">
    <property type="term" value="F:DNA binding"/>
    <property type="evidence" value="ECO:0007669"/>
    <property type="project" value="UniProtKB-KW"/>
</dbReference>
<dbReference type="InterPro" id="IPR017964">
    <property type="entry name" value="DNA-dir_DNA_pol_B_CS"/>
</dbReference>
<evidence type="ECO:0000256" key="7">
    <source>
        <dbReference type="RuleBase" id="RU000442"/>
    </source>
</evidence>
<evidence type="ECO:0000256" key="8">
    <source>
        <dbReference type="SAM" id="MobiDB-lite"/>
    </source>
</evidence>
<gene>
    <name evidence="11" type="ORF">C2G38_2251012</name>
</gene>
<evidence type="ECO:0000256" key="6">
    <source>
        <dbReference type="ARBA" id="ARBA00049244"/>
    </source>
</evidence>
<dbReference type="InterPro" id="IPR012337">
    <property type="entry name" value="RNaseH-like_sf"/>
</dbReference>
<comment type="catalytic activity">
    <reaction evidence="6 7">
        <text>DNA(n) + a 2'-deoxyribonucleoside 5'-triphosphate = DNA(n+1) + diphosphate</text>
        <dbReference type="Rhea" id="RHEA:22508"/>
        <dbReference type="Rhea" id="RHEA-COMP:17339"/>
        <dbReference type="Rhea" id="RHEA-COMP:17340"/>
        <dbReference type="ChEBI" id="CHEBI:33019"/>
        <dbReference type="ChEBI" id="CHEBI:61560"/>
        <dbReference type="ChEBI" id="CHEBI:173112"/>
        <dbReference type="EC" id="2.7.7.7"/>
    </reaction>
</comment>
<dbReference type="GO" id="GO:0003887">
    <property type="term" value="F:DNA-directed DNA polymerase activity"/>
    <property type="evidence" value="ECO:0007669"/>
    <property type="project" value="UniProtKB-KW"/>
</dbReference>
<dbReference type="InterPro" id="IPR006172">
    <property type="entry name" value="DNA-dir_DNA_pol_B"/>
</dbReference>
<dbReference type="Gene3D" id="3.30.420.10">
    <property type="entry name" value="Ribonuclease H-like superfamily/Ribonuclease H"/>
    <property type="match status" value="1"/>
</dbReference>
<dbReference type="Pfam" id="PF03104">
    <property type="entry name" value="DNA_pol_B_exo1"/>
    <property type="match status" value="1"/>
</dbReference>
<evidence type="ECO:0000259" key="9">
    <source>
        <dbReference type="Pfam" id="PF00136"/>
    </source>
</evidence>
<comment type="similarity">
    <text evidence="1 7">Belongs to the DNA polymerase type-B family.</text>
</comment>
<dbReference type="Gene3D" id="1.10.132.60">
    <property type="entry name" value="DNA polymerase family B, C-terminal domain"/>
    <property type="match status" value="1"/>
</dbReference>
<accession>A0A397UII3</accession>